<dbReference type="Proteomes" id="UP001595846">
    <property type="component" value="Unassembled WGS sequence"/>
</dbReference>
<dbReference type="InterPro" id="IPR052209">
    <property type="entry name" value="CbiZ"/>
</dbReference>
<protein>
    <submittedName>
        <fullName evidence="2">Adenosylcobinamide amidohydrolase</fullName>
    </submittedName>
</protein>
<gene>
    <name evidence="2" type="ORF">ACFOUR_05985</name>
</gene>
<dbReference type="AlphaFoldDB" id="A0ABD5NM72"/>
<keyword evidence="3" id="KW-1185">Reference proteome</keyword>
<evidence type="ECO:0000313" key="3">
    <source>
        <dbReference type="Proteomes" id="UP001595846"/>
    </source>
</evidence>
<dbReference type="PANTHER" id="PTHR35336">
    <property type="entry name" value="ADENOSYLCOBINAMIDE AMIDOHYDROLASE"/>
    <property type="match status" value="1"/>
</dbReference>
<sequence>MDDVAADGSIVESTRRAGVLRVYRPGTTWLHTGWNGGRVGADAAYNVAVPENWETSDLPTYVEARLDSAGFEDDGPVLLTGVSMDHARGARCGPVMAVATVGLSNPAALPREPTGGSLPTDGERSETTGTVNIHVVTDRALADGALANLVAVAAEAKAVTLLAESGFPGTTSDAITVGHDPNGTLAEYSGSATPVGAATRACVREAVTASLHARYENQGSVPASVDEARYGTTTDVRADVFSVPKSDP</sequence>
<proteinExistence type="predicted"/>
<dbReference type="Pfam" id="PF01955">
    <property type="entry name" value="CbiZ"/>
    <property type="match status" value="1"/>
</dbReference>
<dbReference type="InterPro" id="IPR002808">
    <property type="entry name" value="AdoCbi_amidolase"/>
</dbReference>
<dbReference type="GeneID" id="73903301"/>
<evidence type="ECO:0000313" key="2">
    <source>
        <dbReference type="EMBL" id="MFC3957920.1"/>
    </source>
</evidence>
<organism evidence="2 3">
    <name type="scientific">Halovivax cerinus</name>
    <dbReference type="NCBI Taxonomy" id="1487865"/>
    <lineage>
        <taxon>Archaea</taxon>
        <taxon>Methanobacteriati</taxon>
        <taxon>Methanobacteriota</taxon>
        <taxon>Stenosarchaea group</taxon>
        <taxon>Halobacteria</taxon>
        <taxon>Halobacteriales</taxon>
        <taxon>Natrialbaceae</taxon>
        <taxon>Halovivax</taxon>
    </lineage>
</organism>
<accession>A0ABD5NM72</accession>
<feature type="region of interest" description="Disordered" evidence="1">
    <location>
        <begin position="106"/>
        <end position="126"/>
    </location>
</feature>
<evidence type="ECO:0000256" key="1">
    <source>
        <dbReference type="SAM" id="MobiDB-lite"/>
    </source>
</evidence>
<name>A0ABD5NM72_9EURY</name>
<dbReference type="RefSeq" id="WP_305880588.1">
    <property type="nucleotide sequence ID" value="NZ_CP101824.1"/>
</dbReference>
<dbReference type="EMBL" id="JBHSAQ010000002">
    <property type="protein sequence ID" value="MFC3957920.1"/>
    <property type="molecule type" value="Genomic_DNA"/>
</dbReference>
<comment type="caution">
    <text evidence="2">The sequence shown here is derived from an EMBL/GenBank/DDBJ whole genome shotgun (WGS) entry which is preliminary data.</text>
</comment>
<dbReference type="PANTHER" id="PTHR35336:SF5">
    <property type="entry name" value="ADENOSYLCOBINAMIDE AMIDOHYDROLASE"/>
    <property type="match status" value="1"/>
</dbReference>
<reference evidence="2 3" key="1">
    <citation type="journal article" date="2019" name="Int. J. Syst. Evol. Microbiol.">
        <title>The Global Catalogue of Microorganisms (GCM) 10K type strain sequencing project: providing services to taxonomists for standard genome sequencing and annotation.</title>
        <authorList>
            <consortium name="The Broad Institute Genomics Platform"/>
            <consortium name="The Broad Institute Genome Sequencing Center for Infectious Disease"/>
            <person name="Wu L."/>
            <person name="Ma J."/>
        </authorList>
    </citation>
    <scope>NUCLEOTIDE SEQUENCE [LARGE SCALE GENOMIC DNA]</scope>
    <source>
        <strain evidence="2 3">IBRC-M 10256</strain>
    </source>
</reference>